<dbReference type="InParanoid" id="A0A2P5HWK9"/>
<dbReference type="InterPro" id="IPR029058">
    <property type="entry name" value="AB_hydrolase_fold"/>
</dbReference>
<sequence>MRRPSPSSRLFLPALLLMTAQQHLGLAAATPIYHDERDLSGAVGDLIDDFGELLNDTTSLLSQFVAVIKEVKNATNENDLVGLLGVNMTSSDKDDGGRDDNGDDAGFSGTVSAVAANGTVMCPEMAVLFARGTAELGNVGLYTGPSFFTALRNYINGTSTMAVQGVPYPASIGGFLKGGSPLGSGVMAELASKTAAACPNTKIVMAGYSQGAQVVHNAMEKVAAMSNTTAPNVNRIDVASRVSSIVLFGDPHNGTAVAGIDQGRVLSLCNAQDDICAKGGDRITLDHLTYNRDAPQAAMFVMQKSALGLMSSDAVMQGMSNVPVVKVGNGQDGGQQVGNGLGLPEM</sequence>
<evidence type="ECO:0000256" key="11">
    <source>
        <dbReference type="SAM" id="SignalP"/>
    </source>
</evidence>
<proteinExistence type="inferred from homology"/>
<feature type="active site" description="Proton donor/acceptor" evidence="8">
    <location>
        <position position="287"/>
    </location>
</feature>
<evidence type="ECO:0000256" key="4">
    <source>
        <dbReference type="ARBA" id="ARBA00022729"/>
    </source>
</evidence>
<evidence type="ECO:0000256" key="7">
    <source>
        <dbReference type="ARBA" id="ARBA00034045"/>
    </source>
</evidence>
<dbReference type="InterPro" id="IPR000675">
    <property type="entry name" value="Cutinase/axe"/>
</dbReference>
<evidence type="ECO:0000313" key="12">
    <source>
        <dbReference type="EMBL" id="POS74618.1"/>
    </source>
</evidence>
<comment type="similarity">
    <text evidence="1">Belongs to the cutinase family.</text>
</comment>
<dbReference type="GO" id="GO:0016052">
    <property type="term" value="P:carbohydrate catabolic process"/>
    <property type="evidence" value="ECO:0007669"/>
    <property type="project" value="TreeGrafter"/>
</dbReference>
<accession>A0A2P5HWK9</accession>
<gene>
    <name evidence="12" type="ORF">DHEL01_v206990</name>
</gene>
<evidence type="ECO:0000313" key="13">
    <source>
        <dbReference type="Proteomes" id="UP000094444"/>
    </source>
</evidence>
<feature type="active site" description="Nucleophile" evidence="8">
    <location>
        <position position="209"/>
    </location>
</feature>
<evidence type="ECO:0000256" key="9">
    <source>
        <dbReference type="PIRSR" id="PIRSR611150-2"/>
    </source>
</evidence>
<keyword evidence="13" id="KW-1185">Reference proteome</keyword>
<dbReference type="OrthoDB" id="3225429at2759"/>
<dbReference type="Pfam" id="PF01083">
    <property type="entry name" value="Cutinase"/>
    <property type="match status" value="1"/>
</dbReference>
<dbReference type="PANTHER" id="PTHR48250">
    <property type="entry name" value="CUTINASE 2-RELATED"/>
    <property type="match status" value="1"/>
</dbReference>
<evidence type="ECO:0000256" key="6">
    <source>
        <dbReference type="ARBA" id="ARBA00023157"/>
    </source>
</evidence>
<dbReference type="Proteomes" id="UP000094444">
    <property type="component" value="Unassembled WGS sequence"/>
</dbReference>
<protein>
    <recommendedName>
        <fullName evidence="2">cutinase</fullName>
        <ecNumber evidence="2">3.1.1.74</ecNumber>
    </recommendedName>
</protein>
<comment type="catalytic activity">
    <reaction evidence="7">
        <text>cutin + H2O = cutin monomers.</text>
        <dbReference type="EC" id="3.1.1.74"/>
    </reaction>
</comment>
<dbReference type="GO" id="GO:0005576">
    <property type="term" value="C:extracellular region"/>
    <property type="evidence" value="ECO:0007669"/>
    <property type="project" value="InterPro"/>
</dbReference>
<feature type="signal peptide" evidence="11">
    <location>
        <begin position="1"/>
        <end position="29"/>
    </location>
</feature>
<organism evidence="12 13">
    <name type="scientific">Diaporthe helianthi</name>
    <dbReference type="NCBI Taxonomy" id="158607"/>
    <lineage>
        <taxon>Eukaryota</taxon>
        <taxon>Fungi</taxon>
        <taxon>Dikarya</taxon>
        <taxon>Ascomycota</taxon>
        <taxon>Pezizomycotina</taxon>
        <taxon>Sordariomycetes</taxon>
        <taxon>Sordariomycetidae</taxon>
        <taxon>Diaporthales</taxon>
        <taxon>Diaporthaceae</taxon>
        <taxon>Diaporthe</taxon>
    </lineage>
</organism>
<evidence type="ECO:0000256" key="1">
    <source>
        <dbReference type="ARBA" id="ARBA00007534"/>
    </source>
</evidence>
<feature type="chain" id="PRO_5015174831" description="cutinase" evidence="11">
    <location>
        <begin position="30"/>
        <end position="346"/>
    </location>
</feature>
<dbReference type="GO" id="GO:0050525">
    <property type="term" value="F:cutinase activity"/>
    <property type="evidence" value="ECO:0007669"/>
    <property type="project" value="UniProtKB-EC"/>
</dbReference>
<evidence type="ECO:0000256" key="8">
    <source>
        <dbReference type="PIRSR" id="PIRSR611150-1"/>
    </source>
</evidence>
<keyword evidence="4 11" id="KW-0732">Signal</keyword>
<dbReference type="Gene3D" id="3.40.50.1820">
    <property type="entry name" value="alpha/beta hydrolase"/>
    <property type="match status" value="1"/>
</dbReference>
<evidence type="ECO:0000256" key="10">
    <source>
        <dbReference type="SAM" id="MobiDB-lite"/>
    </source>
</evidence>
<dbReference type="EC" id="3.1.1.74" evidence="2"/>
<dbReference type="AlphaFoldDB" id="A0A2P5HWK9"/>
<evidence type="ECO:0000256" key="3">
    <source>
        <dbReference type="ARBA" id="ARBA00022487"/>
    </source>
</evidence>
<feature type="active site" evidence="8">
    <location>
        <position position="273"/>
    </location>
</feature>
<evidence type="ECO:0000256" key="2">
    <source>
        <dbReference type="ARBA" id="ARBA00013095"/>
    </source>
</evidence>
<keyword evidence="3" id="KW-0719">Serine esterase</keyword>
<dbReference type="InterPro" id="IPR011150">
    <property type="entry name" value="Cutinase_monf"/>
</dbReference>
<feature type="compositionally biased region" description="Gly residues" evidence="10">
    <location>
        <begin position="330"/>
        <end position="346"/>
    </location>
</feature>
<dbReference type="PANTHER" id="PTHR48250:SF1">
    <property type="entry name" value="CUTINASE"/>
    <property type="match status" value="1"/>
</dbReference>
<dbReference type="SUPFAM" id="SSF53474">
    <property type="entry name" value="alpha/beta-Hydrolases"/>
    <property type="match status" value="1"/>
</dbReference>
<dbReference type="EMBL" id="MAVT02000602">
    <property type="protein sequence ID" value="POS74618.1"/>
    <property type="molecule type" value="Genomic_DNA"/>
</dbReference>
<dbReference type="SMART" id="SM01110">
    <property type="entry name" value="Cutinase"/>
    <property type="match status" value="1"/>
</dbReference>
<feature type="disulfide bond" evidence="9">
    <location>
        <begin position="269"/>
        <end position="276"/>
    </location>
</feature>
<reference evidence="12" key="1">
    <citation type="submission" date="2017-09" db="EMBL/GenBank/DDBJ databases">
        <title>Polyketide synthases of a Diaporthe helianthi virulent isolate.</title>
        <authorList>
            <person name="Baroncelli R."/>
        </authorList>
    </citation>
    <scope>NUCLEOTIDE SEQUENCE [LARGE SCALE GENOMIC DNA]</scope>
    <source>
        <strain evidence="12">7/96</strain>
    </source>
</reference>
<feature type="region of interest" description="Disordered" evidence="10">
    <location>
        <begin position="327"/>
        <end position="346"/>
    </location>
</feature>
<keyword evidence="5" id="KW-0378">Hydrolase</keyword>
<comment type="caution">
    <text evidence="12">The sequence shown here is derived from an EMBL/GenBank/DDBJ whole genome shotgun (WGS) entry which is preliminary data.</text>
</comment>
<name>A0A2P5HWK9_DIAHE</name>
<keyword evidence="6 9" id="KW-1015">Disulfide bond</keyword>
<feature type="disulfide bond" evidence="9">
    <location>
        <begin position="122"/>
        <end position="198"/>
    </location>
</feature>
<evidence type="ECO:0000256" key="5">
    <source>
        <dbReference type="ARBA" id="ARBA00022801"/>
    </source>
</evidence>